<evidence type="ECO:0000256" key="1">
    <source>
        <dbReference type="SAM" id="MobiDB-lite"/>
    </source>
</evidence>
<gene>
    <name evidence="2" type="ORF">NDU88_007350</name>
</gene>
<feature type="region of interest" description="Disordered" evidence="1">
    <location>
        <begin position="283"/>
        <end position="304"/>
    </location>
</feature>
<sequence length="339" mass="36599">MGVQSGPCAAREKQECFESLSWRLTHCMCDACTTVVYETGRTRVINASPANQRIVSQHALRPGDAHELHAREASQAHFLLLLTTFKERRPSQPRFPFEVDARTHCVWQGDFQATTLCGCCVPHKVRQNQSNESRAKPLAKSNKNRAKLCHATLCATEGAPLAKSNASRAKLCHATLCATEGAPHAKSNESRPKLWPGLNATLCATEGAPNAKSNASRAKLWPGLNASLCATRGVPHAKSNESRAKLWPGLNATLCATQGAPNAKSNESRAKLWPGLNATLCATQGAPNAKSNESRPNSGQGSMPRYVPHKVCQIQNLFRAWPRLNATLCATQGAPNGVQ</sequence>
<dbReference type="AlphaFoldDB" id="A0AAV7WIZ4"/>
<feature type="compositionally biased region" description="Polar residues" evidence="1">
    <location>
        <begin position="283"/>
        <end position="301"/>
    </location>
</feature>
<reference evidence="2" key="1">
    <citation type="journal article" date="2022" name="bioRxiv">
        <title>Sequencing and chromosome-scale assembly of the giantPleurodeles waltlgenome.</title>
        <authorList>
            <person name="Brown T."/>
            <person name="Elewa A."/>
            <person name="Iarovenko S."/>
            <person name="Subramanian E."/>
            <person name="Araus A.J."/>
            <person name="Petzold A."/>
            <person name="Susuki M."/>
            <person name="Suzuki K.-i.T."/>
            <person name="Hayashi T."/>
            <person name="Toyoda A."/>
            <person name="Oliveira C."/>
            <person name="Osipova E."/>
            <person name="Leigh N.D."/>
            <person name="Simon A."/>
            <person name="Yun M.H."/>
        </authorList>
    </citation>
    <scope>NUCLEOTIDE SEQUENCE</scope>
    <source>
        <strain evidence="2">20211129_DDA</strain>
        <tissue evidence="2">Liver</tissue>
    </source>
</reference>
<dbReference type="Proteomes" id="UP001066276">
    <property type="component" value="Chromosome 1_2"/>
</dbReference>
<dbReference type="EMBL" id="JANPWB010000002">
    <property type="protein sequence ID" value="KAJ1212004.1"/>
    <property type="molecule type" value="Genomic_DNA"/>
</dbReference>
<organism evidence="2 3">
    <name type="scientific">Pleurodeles waltl</name>
    <name type="common">Iberian ribbed newt</name>
    <dbReference type="NCBI Taxonomy" id="8319"/>
    <lineage>
        <taxon>Eukaryota</taxon>
        <taxon>Metazoa</taxon>
        <taxon>Chordata</taxon>
        <taxon>Craniata</taxon>
        <taxon>Vertebrata</taxon>
        <taxon>Euteleostomi</taxon>
        <taxon>Amphibia</taxon>
        <taxon>Batrachia</taxon>
        <taxon>Caudata</taxon>
        <taxon>Salamandroidea</taxon>
        <taxon>Salamandridae</taxon>
        <taxon>Pleurodelinae</taxon>
        <taxon>Pleurodeles</taxon>
    </lineage>
</organism>
<evidence type="ECO:0000313" key="2">
    <source>
        <dbReference type="EMBL" id="KAJ1212004.1"/>
    </source>
</evidence>
<comment type="caution">
    <text evidence="2">The sequence shown here is derived from an EMBL/GenBank/DDBJ whole genome shotgun (WGS) entry which is preliminary data.</text>
</comment>
<name>A0AAV7WIZ4_PLEWA</name>
<evidence type="ECO:0000313" key="3">
    <source>
        <dbReference type="Proteomes" id="UP001066276"/>
    </source>
</evidence>
<protein>
    <submittedName>
        <fullName evidence="2">Uncharacterized protein</fullName>
    </submittedName>
</protein>
<accession>A0AAV7WIZ4</accession>
<keyword evidence="3" id="KW-1185">Reference proteome</keyword>
<proteinExistence type="predicted"/>